<feature type="non-terminal residue" evidence="1">
    <location>
        <position position="1"/>
    </location>
</feature>
<protein>
    <submittedName>
        <fullName evidence="1">Uncharacterized protein</fullName>
    </submittedName>
</protein>
<accession>A0A382JU87</accession>
<gene>
    <name evidence="1" type="ORF">METZ01_LOCUS268272</name>
</gene>
<dbReference type="EMBL" id="UINC01076343">
    <property type="protein sequence ID" value="SVC15418.1"/>
    <property type="molecule type" value="Genomic_DNA"/>
</dbReference>
<evidence type="ECO:0000313" key="1">
    <source>
        <dbReference type="EMBL" id="SVC15418.1"/>
    </source>
</evidence>
<proteinExistence type="predicted"/>
<name>A0A382JU87_9ZZZZ</name>
<organism evidence="1">
    <name type="scientific">marine metagenome</name>
    <dbReference type="NCBI Taxonomy" id="408172"/>
    <lineage>
        <taxon>unclassified sequences</taxon>
        <taxon>metagenomes</taxon>
        <taxon>ecological metagenomes</taxon>
    </lineage>
</organism>
<reference evidence="1" key="1">
    <citation type="submission" date="2018-05" db="EMBL/GenBank/DDBJ databases">
        <authorList>
            <person name="Lanie J.A."/>
            <person name="Ng W.-L."/>
            <person name="Kazmierczak K.M."/>
            <person name="Andrzejewski T.M."/>
            <person name="Davidsen T.M."/>
            <person name="Wayne K.J."/>
            <person name="Tettelin H."/>
            <person name="Glass J.I."/>
            <person name="Rusch D."/>
            <person name="Podicherti R."/>
            <person name="Tsui H.-C.T."/>
            <person name="Winkler M.E."/>
        </authorList>
    </citation>
    <scope>NUCLEOTIDE SEQUENCE</scope>
</reference>
<feature type="non-terminal residue" evidence="1">
    <location>
        <position position="156"/>
    </location>
</feature>
<sequence>MLKALYLVLIPTVALGLLESVAQGQIPNVSPLCEDRAPVLGISEIDFETSRPARTGGRPNRPASDLHCIDLVPTPRASQATGVVAIGRPWSPFGVTVTPEGRHRHTLTAWIAALPDPATLGPFTTYVAWATPLTLDPVISLGEVSDGMNELGEIAF</sequence>
<dbReference type="AlphaFoldDB" id="A0A382JU87"/>